<evidence type="ECO:0000256" key="1">
    <source>
        <dbReference type="ARBA" id="ARBA00008668"/>
    </source>
</evidence>
<name>A0AAW2T199_SESRA</name>
<comment type="caution">
    <text evidence="3">The sequence shown here is derived from an EMBL/GenBank/DDBJ whole genome shotgun (WGS) entry which is preliminary data.</text>
</comment>
<sequence>MGCFPGFLTQYKTSSSEKDYDPRTGCLNWLNELGMQHNKLLRKELTRIRQLHPRIHIIYGDYYNAIMRFYLSPHQFGFARESILRACCGGGGPYNFNLSAVCGNQLGANCCENPSLYVDWDGIHYTETAYKWIAQDLWEGPYTHPHIKSLCPSISTARAAVQYYEY</sequence>
<protein>
    <submittedName>
        <fullName evidence="3">GDSL esterase/lipase</fullName>
    </submittedName>
</protein>
<reference evidence="3" key="1">
    <citation type="submission" date="2020-06" db="EMBL/GenBank/DDBJ databases">
        <authorList>
            <person name="Li T."/>
            <person name="Hu X."/>
            <person name="Zhang T."/>
            <person name="Song X."/>
            <person name="Zhang H."/>
            <person name="Dai N."/>
            <person name="Sheng W."/>
            <person name="Hou X."/>
            <person name="Wei L."/>
        </authorList>
    </citation>
    <scope>NUCLEOTIDE SEQUENCE</scope>
    <source>
        <strain evidence="3">G02</strain>
        <tissue evidence="3">Leaf</tissue>
    </source>
</reference>
<dbReference type="InterPro" id="IPR001087">
    <property type="entry name" value="GDSL"/>
</dbReference>
<dbReference type="PANTHER" id="PTHR22835">
    <property type="entry name" value="ZINC FINGER FYVE DOMAIN CONTAINING PROTEIN"/>
    <property type="match status" value="1"/>
</dbReference>
<accession>A0AAW2T199</accession>
<keyword evidence="2" id="KW-0325">Glycoprotein</keyword>
<organism evidence="3">
    <name type="scientific">Sesamum radiatum</name>
    <name type="common">Black benniseed</name>
    <dbReference type="NCBI Taxonomy" id="300843"/>
    <lineage>
        <taxon>Eukaryota</taxon>
        <taxon>Viridiplantae</taxon>
        <taxon>Streptophyta</taxon>
        <taxon>Embryophyta</taxon>
        <taxon>Tracheophyta</taxon>
        <taxon>Spermatophyta</taxon>
        <taxon>Magnoliopsida</taxon>
        <taxon>eudicotyledons</taxon>
        <taxon>Gunneridae</taxon>
        <taxon>Pentapetalae</taxon>
        <taxon>asterids</taxon>
        <taxon>lamiids</taxon>
        <taxon>Lamiales</taxon>
        <taxon>Pedaliaceae</taxon>
        <taxon>Sesamum</taxon>
    </lineage>
</organism>
<proteinExistence type="inferred from homology"/>
<dbReference type="Gene3D" id="3.40.50.1110">
    <property type="entry name" value="SGNH hydrolase"/>
    <property type="match status" value="1"/>
</dbReference>
<evidence type="ECO:0000313" key="3">
    <source>
        <dbReference type="EMBL" id="KAL0398498.1"/>
    </source>
</evidence>
<dbReference type="SUPFAM" id="SSF52266">
    <property type="entry name" value="SGNH hydrolase"/>
    <property type="match status" value="1"/>
</dbReference>
<comment type="similarity">
    <text evidence="1">Belongs to the 'GDSL' lipolytic enzyme family.</text>
</comment>
<dbReference type="InterPro" id="IPR036514">
    <property type="entry name" value="SGNH_hydro_sf"/>
</dbReference>
<dbReference type="PANTHER" id="PTHR22835:SF683">
    <property type="entry name" value="OS05G0506800 PROTEIN"/>
    <property type="match status" value="1"/>
</dbReference>
<dbReference type="GO" id="GO:0016788">
    <property type="term" value="F:hydrolase activity, acting on ester bonds"/>
    <property type="evidence" value="ECO:0007669"/>
    <property type="project" value="InterPro"/>
</dbReference>
<evidence type="ECO:0000256" key="2">
    <source>
        <dbReference type="ARBA" id="ARBA00023180"/>
    </source>
</evidence>
<dbReference type="Pfam" id="PF00657">
    <property type="entry name" value="Lipase_GDSL"/>
    <property type="match status" value="1"/>
</dbReference>
<gene>
    <name evidence="3" type="ORF">Sradi_2193100</name>
</gene>
<reference evidence="3" key="2">
    <citation type="journal article" date="2024" name="Plant">
        <title>Genomic evolution and insights into agronomic trait innovations of Sesamum species.</title>
        <authorList>
            <person name="Miao H."/>
            <person name="Wang L."/>
            <person name="Qu L."/>
            <person name="Liu H."/>
            <person name="Sun Y."/>
            <person name="Le M."/>
            <person name="Wang Q."/>
            <person name="Wei S."/>
            <person name="Zheng Y."/>
            <person name="Lin W."/>
            <person name="Duan Y."/>
            <person name="Cao H."/>
            <person name="Xiong S."/>
            <person name="Wang X."/>
            <person name="Wei L."/>
            <person name="Li C."/>
            <person name="Ma Q."/>
            <person name="Ju M."/>
            <person name="Zhao R."/>
            <person name="Li G."/>
            <person name="Mu C."/>
            <person name="Tian Q."/>
            <person name="Mei H."/>
            <person name="Zhang T."/>
            <person name="Gao T."/>
            <person name="Zhang H."/>
        </authorList>
    </citation>
    <scope>NUCLEOTIDE SEQUENCE</scope>
    <source>
        <strain evidence="3">G02</strain>
    </source>
</reference>
<dbReference type="EMBL" id="JACGWJ010000009">
    <property type="protein sequence ID" value="KAL0398498.1"/>
    <property type="molecule type" value="Genomic_DNA"/>
</dbReference>
<dbReference type="AlphaFoldDB" id="A0AAW2T199"/>